<name>A0A3S5BJL3_9PLAT</name>
<dbReference type="EMBL" id="CAAALY010081865">
    <property type="protein sequence ID" value="VEL26669.1"/>
    <property type="molecule type" value="Genomic_DNA"/>
</dbReference>
<organism evidence="1 2">
    <name type="scientific">Protopolystoma xenopodis</name>
    <dbReference type="NCBI Taxonomy" id="117903"/>
    <lineage>
        <taxon>Eukaryota</taxon>
        <taxon>Metazoa</taxon>
        <taxon>Spiralia</taxon>
        <taxon>Lophotrochozoa</taxon>
        <taxon>Platyhelminthes</taxon>
        <taxon>Monogenea</taxon>
        <taxon>Polyopisthocotylea</taxon>
        <taxon>Polystomatidea</taxon>
        <taxon>Polystomatidae</taxon>
        <taxon>Protopolystoma</taxon>
    </lineage>
</organism>
<sequence>MTLPTNITDHNSTFSVGLTSACHPSRTNLSCLFHTFLATIYSTGLVYHWDLVFAVLLLRAIQGLGSPGSGLLGGLRAQLWIAVDQN</sequence>
<comment type="caution">
    <text evidence="1">The sequence shown here is derived from an EMBL/GenBank/DDBJ whole genome shotgun (WGS) entry which is preliminary data.</text>
</comment>
<proteinExistence type="predicted"/>
<keyword evidence="2" id="KW-1185">Reference proteome</keyword>
<evidence type="ECO:0000313" key="2">
    <source>
        <dbReference type="Proteomes" id="UP000784294"/>
    </source>
</evidence>
<accession>A0A3S5BJL3</accession>
<dbReference type="Proteomes" id="UP000784294">
    <property type="component" value="Unassembled WGS sequence"/>
</dbReference>
<reference evidence="1" key="1">
    <citation type="submission" date="2018-11" db="EMBL/GenBank/DDBJ databases">
        <authorList>
            <consortium name="Pathogen Informatics"/>
        </authorList>
    </citation>
    <scope>NUCLEOTIDE SEQUENCE</scope>
</reference>
<gene>
    <name evidence="1" type="ORF">PXEA_LOCUS20109</name>
</gene>
<protein>
    <submittedName>
        <fullName evidence="1">Uncharacterized protein</fullName>
    </submittedName>
</protein>
<dbReference type="AlphaFoldDB" id="A0A3S5BJL3"/>
<evidence type="ECO:0000313" key="1">
    <source>
        <dbReference type="EMBL" id="VEL26669.1"/>
    </source>
</evidence>